<keyword evidence="1" id="KW-0812">Transmembrane</keyword>
<feature type="transmembrane region" description="Helical" evidence="1">
    <location>
        <begin position="6"/>
        <end position="32"/>
    </location>
</feature>
<accession>A0A0A9CMM7</accession>
<proteinExistence type="predicted"/>
<reference evidence="2" key="1">
    <citation type="submission" date="2014-09" db="EMBL/GenBank/DDBJ databases">
        <authorList>
            <person name="Magalhaes I.L.F."/>
            <person name="Oliveira U."/>
            <person name="Santos F.R."/>
            <person name="Vidigal T.H.D.A."/>
            <person name="Brescovit A.D."/>
            <person name="Santos A.J."/>
        </authorList>
    </citation>
    <scope>NUCLEOTIDE SEQUENCE</scope>
    <source>
        <tissue evidence="2">Shoot tissue taken approximately 20 cm above the soil surface</tissue>
    </source>
</reference>
<evidence type="ECO:0000256" key="1">
    <source>
        <dbReference type="SAM" id="Phobius"/>
    </source>
</evidence>
<keyword evidence="1" id="KW-0472">Membrane</keyword>
<dbReference type="AlphaFoldDB" id="A0A0A9CMM7"/>
<evidence type="ECO:0000313" key="2">
    <source>
        <dbReference type="EMBL" id="JAD72782.1"/>
    </source>
</evidence>
<protein>
    <submittedName>
        <fullName evidence="2">Uncharacterized protein</fullName>
    </submittedName>
</protein>
<reference evidence="2" key="2">
    <citation type="journal article" date="2015" name="Data Brief">
        <title>Shoot transcriptome of the giant reed, Arundo donax.</title>
        <authorList>
            <person name="Barrero R.A."/>
            <person name="Guerrero F.D."/>
            <person name="Moolhuijzen P."/>
            <person name="Goolsby J.A."/>
            <person name="Tidwell J."/>
            <person name="Bellgard S.E."/>
            <person name="Bellgard M.I."/>
        </authorList>
    </citation>
    <scope>NUCLEOTIDE SEQUENCE</scope>
    <source>
        <tissue evidence="2">Shoot tissue taken approximately 20 cm above the soil surface</tissue>
    </source>
</reference>
<organism evidence="2">
    <name type="scientific">Arundo donax</name>
    <name type="common">Giant reed</name>
    <name type="synonym">Donax arundinaceus</name>
    <dbReference type="NCBI Taxonomy" id="35708"/>
    <lineage>
        <taxon>Eukaryota</taxon>
        <taxon>Viridiplantae</taxon>
        <taxon>Streptophyta</taxon>
        <taxon>Embryophyta</taxon>
        <taxon>Tracheophyta</taxon>
        <taxon>Spermatophyta</taxon>
        <taxon>Magnoliopsida</taxon>
        <taxon>Liliopsida</taxon>
        <taxon>Poales</taxon>
        <taxon>Poaceae</taxon>
        <taxon>PACMAD clade</taxon>
        <taxon>Arundinoideae</taxon>
        <taxon>Arundineae</taxon>
        <taxon>Arundo</taxon>
    </lineage>
</organism>
<dbReference type="EMBL" id="GBRH01225113">
    <property type="protein sequence ID" value="JAD72782.1"/>
    <property type="molecule type" value="Transcribed_RNA"/>
</dbReference>
<sequence length="34" mass="3732">MTPAYSLIVSFCSGMIYGCGLSIICVIFYSLFCQ</sequence>
<keyword evidence="1" id="KW-1133">Transmembrane helix</keyword>
<name>A0A0A9CMM7_ARUDO</name>